<evidence type="ECO:0000256" key="2">
    <source>
        <dbReference type="SAM" id="Phobius"/>
    </source>
</evidence>
<accession>A0AAW4Y2D4</accession>
<organism evidence="3 4">
    <name type="scientific">Comamonas koreensis</name>
    <dbReference type="NCBI Taxonomy" id="160825"/>
    <lineage>
        <taxon>Bacteria</taxon>
        <taxon>Pseudomonadati</taxon>
        <taxon>Pseudomonadota</taxon>
        <taxon>Betaproteobacteria</taxon>
        <taxon>Burkholderiales</taxon>
        <taxon>Comamonadaceae</taxon>
        <taxon>Comamonas</taxon>
    </lineage>
</organism>
<dbReference type="Proteomes" id="UP001199260">
    <property type="component" value="Unassembled WGS sequence"/>
</dbReference>
<reference evidence="3 4" key="1">
    <citation type="submission" date="2021-11" db="EMBL/GenBank/DDBJ databases">
        <title>Genome sequence.</title>
        <authorList>
            <person name="Sun Q."/>
        </authorList>
    </citation>
    <scope>NUCLEOTIDE SEQUENCE [LARGE SCALE GENOMIC DNA]</scope>
    <source>
        <strain evidence="3 4">KCTC 12005</strain>
    </source>
</reference>
<protein>
    <submittedName>
        <fullName evidence="3">Type IV pilin protein</fullName>
    </submittedName>
</protein>
<proteinExistence type="predicted"/>
<keyword evidence="2" id="KW-1133">Transmembrane helix</keyword>
<dbReference type="PANTHER" id="PTHR30093">
    <property type="entry name" value="GENERAL SECRETION PATHWAY PROTEIN G"/>
    <property type="match status" value="1"/>
</dbReference>
<dbReference type="NCBIfam" id="TIGR02532">
    <property type="entry name" value="IV_pilin_GFxxxE"/>
    <property type="match status" value="1"/>
</dbReference>
<gene>
    <name evidence="3" type="ORF">LPW39_18300</name>
</gene>
<feature type="region of interest" description="Disordered" evidence="1">
    <location>
        <begin position="116"/>
        <end position="135"/>
    </location>
</feature>
<comment type="caution">
    <text evidence="3">The sequence shown here is derived from an EMBL/GenBank/DDBJ whole genome shotgun (WGS) entry which is preliminary data.</text>
</comment>
<dbReference type="InterPro" id="IPR045584">
    <property type="entry name" value="Pilin-like"/>
</dbReference>
<dbReference type="EMBL" id="JAJNCT010000025">
    <property type="protein sequence ID" value="MCD2167076.1"/>
    <property type="molecule type" value="Genomic_DNA"/>
</dbReference>
<keyword evidence="2" id="KW-0472">Membrane</keyword>
<feature type="transmembrane region" description="Helical" evidence="2">
    <location>
        <begin position="6"/>
        <end position="27"/>
    </location>
</feature>
<name>A0AAW4Y2D4_9BURK</name>
<evidence type="ECO:0000256" key="1">
    <source>
        <dbReference type="SAM" id="MobiDB-lite"/>
    </source>
</evidence>
<dbReference type="AlphaFoldDB" id="A0AAW4Y2D4"/>
<dbReference type="Pfam" id="PF16732">
    <property type="entry name" value="ComP_DUS"/>
    <property type="match status" value="1"/>
</dbReference>
<sequence>MKKQLGFTLIELMIVVAIVGILTAIALPSYNEYILRGHRADARATLLQTAQWMERAATANGTYPTSLPDSMRSMASGRYAISLDSDGATFTLTATAQNAQANDKCGNYTLTNTGLQGAKGKTEGASDYDSSCWNK</sequence>
<dbReference type="GO" id="GO:0043683">
    <property type="term" value="P:type IV pilus assembly"/>
    <property type="evidence" value="ECO:0007669"/>
    <property type="project" value="InterPro"/>
</dbReference>
<dbReference type="PANTHER" id="PTHR30093:SF47">
    <property type="entry name" value="TYPE IV PILUS NON-CORE MINOR PILIN PILE"/>
    <property type="match status" value="1"/>
</dbReference>
<evidence type="ECO:0000313" key="4">
    <source>
        <dbReference type="Proteomes" id="UP001199260"/>
    </source>
</evidence>
<dbReference type="Gene3D" id="3.30.700.10">
    <property type="entry name" value="Glycoprotein, Type 4 Pilin"/>
    <property type="match status" value="1"/>
</dbReference>
<keyword evidence="2" id="KW-0812">Transmembrane</keyword>
<keyword evidence="4" id="KW-1185">Reference proteome</keyword>
<dbReference type="SUPFAM" id="SSF54523">
    <property type="entry name" value="Pili subunits"/>
    <property type="match status" value="1"/>
</dbReference>
<dbReference type="InterPro" id="IPR031982">
    <property type="entry name" value="PilE-like"/>
</dbReference>
<dbReference type="Pfam" id="PF07963">
    <property type="entry name" value="N_methyl"/>
    <property type="match status" value="1"/>
</dbReference>
<evidence type="ECO:0000313" key="3">
    <source>
        <dbReference type="EMBL" id="MCD2167076.1"/>
    </source>
</evidence>
<dbReference type="InterPro" id="IPR012902">
    <property type="entry name" value="N_methyl_site"/>
</dbReference>